<dbReference type="PANTHER" id="PTHR33376:SF15">
    <property type="entry name" value="BLL6794 PROTEIN"/>
    <property type="match status" value="1"/>
</dbReference>
<dbReference type="InterPro" id="IPR038404">
    <property type="entry name" value="TRAP_DctP_sf"/>
</dbReference>
<feature type="region of interest" description="Disordered" evidence="2">
    <location>
        <begin position="29"/>
        <end position="48"/>
    </location>
</feature>
<dbReference type="InterPro" id="IPR018389">
    <property type="entry name" value="DctP_fam"/>
</dbReference>
<dbReference type="EMBL" id="JAGGKX010000023">
    <property type="protein sequence ID" value="MBP1971235.1"/>
    <property type="molecule type" value="Genomic_DNA"/>
</dbReference>
<reference evidence="3 4" key="1">
    <citation type="submission" date="2021-03" db="EMBL/GenBank/DDBJ databases">
        <title>Genomic Encyclopedia of Type Strains, Phase IV (KMG-IV): sequencing the most valuable type-strain genomes for metagenomic binning, comparative biology and taxonomic classification.</title>
        <authorList>
            <person name="Goeker M."/>
        </authorList>
    </citation>
    <scope>NUCLEOTIDE SEQUENCE [LARGE SCALE GENOMIC DNA]</scope>
    <source>
        <strain evidence="3 4">DSM 25609</strain>
    </source>
</reference>
<dbReference type="PROSITE" id="PS51257">
    <property type="entry name" value="PROKAR_LIPOPROTEIN"/>
    <property type="match status" value="1"/>
</dbReference>
<keyword evidence="4" id="KW-1185">Reference proteome</keyword>
<protein>
    <submittedName>
        <fullName evidence="3">TRAP-type C4-dicarboxylate transport system substrate-binding protein</fullName>
    </submittedName>
</protein>
<proteinExistence type="predicted"/>
<dbReference type="Proteomes" id="UP001519345">
    <property type="component" value="Unassembled WGS sequence"/>
</dbReference>
<evidence type="ECO:0000313" key="4">
    <source>
        <dbReference type="Proteomes" id="UP001519345"/>
    </source>
</evidence>
<dbReference type="Gene3D" id="3.40.190.170">
    <property type="entry name" value="Bacterial extracellular solute-binding protein, family 7"/>
    <property type="match status" value="1"/>
</dbReference>
<accession>A0ABS4IJZ6</accession>
<dbReference type="NCBIfam" id="NF037995">
    <property type="entry name" value="TRAP_S1"/>
    <property type="match status" value="1"/>
</dbReference>
<gene>
    <name evidence="3" type="ORF">J2Z83_003374</name>
</gene>
<evidence type="ECO:0000256" key="2">
    <source>
        <dbReference type="SAM" id="MobiDB-lite"/>
    </source>
</evidence>
<name>A0ABS4IJZ6_9BACI</name>
<dbReference type="SUPFAM" id="SSF53850">
    <property type="entry name" value="Periplasmic binding protein-like II"/>
    <property type="match status" value="1"/>
</dbReference>
<evidence type="ECO:0000256" key="1">
    <source>
        <dbReference type="ARBA" id="ARBA00022729"/>
    </source>
</evidence>
<evidence type="ECO:0000313" key="3">
    <source>
        <dbReference type="EMBL" id="MBP1971235.1"/>
    </source>
</evidence>
<organism evidence="3 4">
    <name type="scientific">Virgibacillus natechei</name>
    <dbReference type="NCBI Taxonomy" id="1216297"/>
    <lineage>
        <taxon>Bacteria</taxon>
        <taxon>Bacillati</taxon>
        <taxon>Bacillota</taxon>
        <taxon>Bacilli</taxon>
        <taxon>Bacillales</taxon>
        <taxon>Bacillaceae</taxon>
        <taxon>Virgibacillus</taxon>
    </lineage>
</organism>
<dbReference type="RefSeq" id="WP_209464303.1">
    <property type="nucleotide sequence ID" value="NZ_CP110224.1"/>
</dbReference>
<dbReference type="Pfam" id="PF03480">
    <property type="entry name" value="DctP"/>
    <property type="match status" value="1"/>
</dbReference>
<dbReference type="PANTHER" id="PTHR33376">
    <property type="match status" value="1"/>
</dbReference>
<keyword evidence="1" id="KW-0732">Signal</keyword>
<feature type="compositionally biased region" description="Acidic residues" evidence="2">
    <location>
        <begin position="30"/>
        <end position="41"/>
    </location>
</feature>
<dbReference type="CDD" id="cd13665">
    <property type="entry name" value="PBP2_TRAP_Dctp3_4"/>
    <property type="match status" value="1"/>
</dbReference>
<comment type="caution">
    <text evidence="3">The sequence shown here is derived from an EMBL/GenBank/DDBJ whole genome shotgun (WGS) entry which is preliminary data.</text>
</comment>
<sequence>MTKYSWKKIPIIAIATIFILVLVACGGGTEETEGSTEEASSEESSTSGEVIDLTVSSFMPGPHPQHKDVIEPFLERVEEATDGRVTGTMYPANALGESDAQYDLAVTGVADMSMTLHGYTPGEFPLSSVTELPFMGENAVDGTRIFWDLHEQFPEIAEEHEGTKIAWIFKNDAAQLFSVDNPINNWEDLEGMRIRTPSPAGTELLEAYGAIPVSMPMGDVYEAMQRGVVDGALGPASTITNFQLGDVMNYITKGDFYTSSLMVVINESTWNRISPEDQEVIEELMDREMALLAGETYDKDGDGGWTAAEEAGIEINELSDEEIEEWAKPLESISEEWVEEMEGNDLPGQAIYEAAVESRDQGE</sequence>